<dbReference type="Pfam" id="PF07690">
    <property type="entry name" value="MFS_1"/>
    <property type="match status" value="1"/>
</dbReference>
<dbReference type="SUPFAM" id="SSF103473">
    <property type="entry name" value="MFS general substrate transporter"/>
    <property type="match status" value="1"/>
</dbReference>
<feature type="domain" description="Major facilitator superfamily (MFS) profile" evidence="5">
    <location>
        <begin position="8"/>
        <end position="398"/>
    </location>
</feature>
<feature type="transmembrane region" description="Helical" evidence="4">
    <location>
        <begin position="138"/>
        <end position="158"/>
    </location>
</feature>
<feature type="transmembrane region" description="Helical" evidence="4">
    <location>
        <begin position="77"/>
        <end position="96"/>
    </location>
</feature>
<feature type="transmembrane region" description="Helical" evidence="4">
    <location>
        <begin position="102"/>
        <end position="126"/>
    </location>
</feature>
<evidence type="ECO:0000256" key="2">
    <source>
        <dbReference type="ARBA" id="ARBA00022989"/>
    </source>
</evidence>
<feature type="transmembrane region" description="Helical" evidence="4">
    <location>
        <begin position="9"/>
        <end position="34"/>
    </location>
</feature>
<keyword evidence="2 4" id="KW-1133">Transmembrane helix</keyword>
<dbReference type="RefSeq" id="WP_198477266.1">
    <property type="nucleotide sequence ID" value="NZ_JADGMQ010000010.1"/>
</dbReference>
<dbReference type="Proteomes" id="UP000601789">
    <property type="component" value="Unassembled WGS sequence"/>
</dbReference>
<dbReference type="Gene3D" id="1.20.1250.20">
    <property type="entry name" value="MFS general substrate transporter like domains"/>
    <property type="match status" value="2"/>
</dbReference>
<protein>
    <submittedName>
        <fullName evidence="6">MFS transporter</fullName>
    </submittedName>
</protein>
<keyword evidence="7" id="KW-1185">Reference proteome</keyword>
<feature type="transmembrane region" description="Helical" evidence="4">
    <location>
        <begin position="308"/>
        <end position="331"/>
    </location>
</feature>
<feature type="transmembrane region" description="Helical" evidence="4">
    <location>
        <begin position="170"/>
        <end position="187"/>
    </location>
</feature>
<gene>
    <name evidence="6" type="ORF">IOD40_14060</name>
</gene>
<accession>A0ABS0SH58</accession>
<reference evidence="6 7" key="1">
    <citation type="submission" date="2020-10" db="EMBL/GenBank/DDBJ databases">
        <title>Aquamicrobium zhengzhouensis sp. nov., a exopolysaccharide producing bacterium isolated from farmland soil.</title>
        <authorList>
            <person name="Wang X."/>
        </authorList>
    </citation>
    <scope>NUCLEOTIDE SEQUENCE [LARGE SCALE GENOMIC DNA]</scope>
    <source>
        <strain evidence="7">cd-1</strain>
    </source>
</reference>
<dbReference type="PANTHER" id="PTHR11360:SF284">
    <property type="entry name" value="EG:103B4.3 PROTEIN-RELATED"/>
    <property type="match status" value="1"/>
</dbReference>
<keyword evidence="3 4" id="KW-0472">Membrane</keyword>
<dbReference type="PANTHER" id="PTHR11360">
    <property type="entry name" value="MONOCARBOXYLATE TRANSPORTER"/>
    <property type="match status" value="1"/>
</dbReference>
<dbReference type="InterPro" id="IPR020846">
    <property type="entry name" value="MFS_dom"/>
</dbReference>
<feature type="transmembrane region" description="Helical" evidence="4">
    <location>
        <begin position="217"/>
        <end position="241"/>
    </location>
</feature>
<feature type="transmembrane region" description="Helical" evidence="4">
    <location>
        <begin position="343"/>
        <end position="362"/>
    </location>
</feature>
<evidence type="ECO:0000256" key="1">
    <source>
        <dbReference type="ARBA" id="ARBA00022692"/>
    </source>
</evidence>
<evidence type="ECO:0000313" key="7">
    <source>
        <dbReference type="Proteomes" id="UP000601789"/>
    </source>
</evidence>
<sequence length="403" mass="42341">MTATARARWIVVSATGVLTGLGHGFGAFAVSALLKPLAVDLDTGRGAVSTAIGLGRLVSGLASPLVGRATDRWGTRWISIVGIIVAAIGLLLLGFVRNEFELYIAWSVVFSIGTAIGFTVTLDKLVVTTLSERRGMALAIRFSIAAVVSTFVVPIVSYMGDTVGWRQTSIVWGFVLLAMVAVPLVWFREQNIQTTSIGPALTDAVPVQRSVLRDRNFWVIGLALAAQAGVTTGLSVHLVSIMTDHGLAATSAGSLFGLMILLSIPVRILSGYVADKFATRILPIVLGLLLVLEALAIASFAWEPGLLSLITLIGAMGVAAGAPTLLVLVLCSKLFGESKFATIQGSLMLMQVPATMVAPMAAGYLYDYTGNYEMVSWGFAAVLLSGGTLVMLLIRTDQVEAGA</sequence>
<organism evidence="6 7">
    <name type="scientific">Aquamicrobium zhengzhouense</name>
    <dbReference type="NCBI Taxonomy" id="2781738"/>
    <lineage>
        <taxon>Bacteria</taxon>
        <taxon>Pseudomonadati</taxon>
        <taxon>Pseudomonadota</taxon>
        <taxon>Alphaproteobacteria</taxon>
        <taxon>Hyphomicrobiales</taxon>
        <taxon>Phyllobacteriaceae</taxon>
        <taxon>Aquamicrobium</taxon>
    </lineage>
</organism>
<evidence type="ECO:0000313" key="6">
    <source>
        <dbReference type="EMBL" id="MBI1621782.1"/>
    </source>
</evidence>
<feature type="transmembrane region" description="Helical" evidence="4">
    <location>
        <begin position="374"/>
        <end position="394"/>
    </location>
</feature>
<dbReference type="InterPro" id="IPR036259">
    <property type="entry name" value="MFS_trans_sf"/>
</dbReference>
<keyword evidence="1 4" id="KW-0812">Transmembrane</keyword>
<feature type="transmembrane region" description="Helical" evidence="4">
    <location>
        <begin position="46"/>
        <end position="65"/>
    </location>
</feature>
<dbReference type="InterPro" id="IPR011701">
    <property type="entry name" value="MFS"/>
</dbReference>
<evidence type="ECO:0000256" key="3">
    <source>
        <dbReference type="ARBA" id="ARBA00023136"/>
    </source>
</evidence>
<name>A0ABS0SH58_9HYPH</name>
<dbReference type="InterPro" id="IPR050327">
    <property type="entry name" value="Proton-linked_MCT"/>
</dbReference>
<feature type="transmembrane region" description="Helical" evidence="4">
    <location>
        <begin position="247"/>
        <end position="269"/>
    </location>
</feature>
<comment type="caution">
    <text evidence="6">The sequence shown here is derived from an EMBL/GenBank/DDBJ whole genome shotgun (WGS) entry which is preliminary data.</text>
</comment>
<evidence type="ECO:0000256" key="4">
    <source>
        <dbReference type="SAM" id="Phobius"/>
    </source>
</evidence>
<dbReference type="EMBL" id="JADGMQ010000010">
    <property type="protein sequence ID" value="MBI1621782.1"/>
    <property type="molecule type" value="Genomic_DNA"/>
</dbReference>
<evidence type="ECO:0000259" key="5">
    <source>
        <dbReference type="PROSITE" id="PS50850"/>
    </source>
</evidence>
<feature type="transmembrane region" description="Helical" evidence="4">
    <location>
        <begin position="281"/>
        <end position="302"/>
    </location>
</feature>
<proteinExistence type="predicted"/>
<dbReference type="PROSITE" id="PS50850">
    <property type="entry name" value="MFS"/>
    <property type="match status" value="1"/>
</dbReference>